<comment type="pathway">
    <text evidence="1 12">Cofactor biosynthesis; NAD(+) biosynthesis; NAD(+) from nicotinamide D-ribonucleotide: step 1/1.</text>
</comment>
<dbReference type="InterPro" id="IPR045094">
    <property type="entry name" value="NMNAT_euk"/>
</dbReference>
<name>A0ABR2VUC0_9FUNG</name>
<keyword evidence="4 12" id="KW-0662">Pyridine nucleotide biosynthesis</keyword>
<sequence>MLGHSVKLPIGEVLSQRYVFPRHKLRPTLKDENKIPLVLIACGSFSPITYLHLRMFEMAKDEVEEEGKYEILGGYFSPVNDDYGKVGLAPAKHRTRMCELAVDSTSDWLMVDTWEAMNSKYQRTAVVLDHFNQMLNGSEGGGVLLSNGEVKQIRIMLLAGGDLIESFGIPGCWAVKDLNHILGKYGCMIIERTGADVYNFLLTHDVLNQYKKNVRVVKQLIHNDISSTKIRLFVKRGMSINYLLPNCVIEYISANELYL</sequence>
<evidence type="ECO:0000313" key="15">
    <source>
        <dbReference type="Proteomes" id="UP001479436"/>
    </source>
</evidence>
<evidence type="ECO:0000256" key="6">
    <source>
        <dbReference type="ARBA" id="ARBA00022695"/>
    </source>
</evidence>
<evidence type="ECO:0000256" key="3">
    <source>
        <dbReference type="ARBA" id="ARBA00007064"/>
    </source>
</evidence>
<evidence type="ECO:0000256" key="9">
    <source>
        <dbReference type="ARBA" id="ARBA00023027"/>
    </source>
</evidence>
<dbReference type="Gene3D" id="3.40.50.620">
    <property type="entry name" value="HUPs"/>
    <property type="match status" value="1"/>
</dbReference>
<feature type="domain" description="Cytidyltransferase-like" evidence="13">
    <location>
        <begin position="40"/>
        <end position="231"/>
    </location>
</feature>
<dbReference type="Proteomes" id="UP001479436">
    <property type="component" value="Unassembled WGS sequence"/>
</dbReference>
<comment type="caution">
    <text evidence="14">The sequence shown here is derived from an EMBL/GenBank/DDBJ whole genome shotgun (WGS) entry which is preliminary data.</text>
</comment>
<dbReference type="EC" id="2.7.7.18" evidence="12"/>
<keyword evidence="7 12" id="KW-0547">Nucleotide-binding</keyword>
<dbReference type="CDD" id="cd09286">
    <property type="entry name" value="NMNAT_Eukarya"/>
    <property type="match status" value="1"/>
</dbReference>
<protein>
    <recommendedName>
        <fullName evidence="12">Nicotinamide-nucleotide adenylyltransferase</fullName>
        <ecNumber evidence="12">2.7.7.1</ecNumber>
        <ecNumber evidence="12">2.7.7.18</ecNumber>
    </recommendedName>
</protein>
<evidence type="ECO:0000256" key="1">
    <source>
        <dbReference type="ARBA" id="ARBA00004658"/>
    </source>
</evidence>
<evidence type="ECO:0000259" key="13">
    <source>
        <dbReference type="Pfam" id="PF01467"/>
    </source>
</evidence>
<dbReference type="InterPro" id="IPR005248">
    <property type="entry name" value="NadD/NMNAT"/>
</dbReference>
<keyword evidence="5 12" id="KW-0808">Transferase</keyword>
<evidence type="ECO:0000256" key="12">
    <source>
        <dbReference type="RuleBase" id="RU362021"/>
    </source>
</evidence>
<evidence type="ECO:0000256" key="11">
    <source>
        <dbReference type="ARBA" id="ARBA00049001"/>
    </source>
</evidence>
<accession>A0ABR2VUC0</accession>
<evidence type="ECO:0000256" key="2">
    <source>
        <dbReference type="ARBA" id="ARBA00005019"/>
    </source>
</evidence>
<keyword evidence="6 12" id="KW-0548">Nucleotidyltransferase</keyword>
<evidence type="ECO:0000256" key="8">
    <source>
        <dbReference type="ARBA" id="ARBA00022840"/>
    </source>
</evidence>
<keyword evidence="8 12" id="KW-0067">ATP-binding</keyword>
<dbReference type="InterPro" id="IPR051182">
    <property type="entry name" value="Euk_NMN_adenylyltrnsfrase"/>
</dbReference>
<keyword evidence="15" id="KW-1185">Reference proteome</keyword>
<dbReference type="InterPro" id="IPR004821">
    <property type="entry name" value="Cyt_trans-like"/>
</dbReference>
<dbReference type="EC" id="2.7.7.1" evidence="12"/>
<dbReference type="SUPFAM" id="SSF52374">
    <property type="entry name" value="Nucleotidylyl transferase"/>
    <property type="match status" value="1"/>
</dbReference>
<dbReference type="InterPro" id="IPR014729">
    <property type="entry name" value="Rossmann-like_a/b/a_fold"/>
</dbReference>
<dbReference type="PANTHER" id="PTHR12039:SF0">
    <property type="entry name" value="NICOTINAMIDE-NUCLEOTIDE ADENYLYLTRANSFERASE"/>
    <property type="match status" value="1"/>
</dbReference>
<dbReference type="GO" id="GO:0000309">
    <property type="term" value="F:nicotinamide-nucleotide adenylyltransferase activity"/>
    <property type="evidence" value="ECO:0007669"/>
    <property type="project" value="UniProtKB-EC"/>
</dbReference>
<comment type="similarity">
    <text evidence="3 12">Belongs to the eukaryotic NMN adenylyltransferase family.</text>
</comment>
<evidence type="ECO:0000256" key="7">
    <source>
        <dbReference type="ARBA" id="ARBA00022741"/>
    </source>
</evidence>
<organism evidence="14 15">
    <name type="scientific">Basidiobolus ranarum</name>
    <dbReference type="NCBI Taxonomy" id="34480"/>
    <lineage>
        <taxon>Eukaryota</taxon>
        <taxon>Fungi</taxon>
        <taxon>Fungi incertae sedis</taxon>
        <taxon>Zoopagomycota</taxon>
        <taxon>Entomophthoromycotina</taxon>
        <taxon>Basidiobolomycetes</taxon>
        <taxon>Basidiobolales</taxon>
        <taxon>Basidiobolaceae</taxon>
        <taxon>Basidiobolus</taxon>
    </lineage>
</organism>
<dbReference type="NCBIfam" id="TIGR00482">
    <property type="entry name" value="nicotinate (nicotinamide) nucleotide adenylyltransferase"/>
    <property type="match status" value="1"/>
</dbReference>
<dbReference type="EMBL" id="JASJQH010007751">
    <property type="protein sequence ID" value="KAK9702119.1"/>
    <property type="molecule type" value="Genomic_DNA"/>
</dbReference>
<dbReference type="Pfam" id="PF01467">
    <property type="entry name" value="CTP_transf_like"/>
    <property type="match status" value="1"/>
</dbReference>
<keyword evidence="9 12" id="KW-0520">NAD</keyword>
<evidence type="ECO:0000256" key="4">
    <source>
        <dbReference type="ARBA" id="ARBA00022642"/>
    </source>
</evidence>
<evidence type="ECO:0000256" key="5">
    <source>
        <dbReference type="ARBA" id="ARBA00022679"/>
    </source>
</evidence>
<dbReference type="PANTHER" id="PTHR12039">
    <property type="entry name" value="NICOTINAMIDE MONONUCLEOTIDE ADENYLYLTRANSFERASE"/>
    <property type="match status" value="1"/>
</dbReference>
<evidence type="ECO:0000256" key="10">
    <source>
        <dbReference type="ARBA" id="ARBA00048721"/>
    </source>
</evidence>
<evidence type="ECO:0000313" key="14">
    <source>
        <dbReference type="EMBL" id="KAK9702119.1"/>
    </source>
</evidence>
<proteinExistence type="inferred from homology"/>
<gene>
    <name evidence="14" type="primary">NMA1_5</name>
    <name evidence="14" type="ORF">K7432_011400</name>
</gene>
<comment type="pathway">
    <text evidence="2">Cofactor biosynthesis; NAD(+) biosynthesis; deamido-NAD(+) from nicotinate D-ribonucleotide: step 1/1.</text>
</comment>
<comment type="catalytic activity">
    <reaction evidence="11 12">
        <text>beta-nicotinamide D-ribonucleotide + ATP + H(+) = diphosphate + NAD(+)</text>
        <dbReference type="Rhea" id="RHEA:21360"/>
        <dbReference type="ChEBI" id="CHEBI:14649"/>
        <dbReference type="ChEBI" id="CHEBI:15378"/>
        <dbReference type="ChEBI" id="CHEBI:30616"/>
        <dbReference type="ChEBI" id="CHEBI:33019"/>
        <dbReference type="ChEBI" id="CHEBI:57540"/>
        <dbReference type="EC" id="2.7.7.1"/>
    </reaction>
</comment>
<reference evidence="14 15" key="1">
    <citation type="submission" date="2023-04" db="EMBL/GenBank/DDBJ databases">
        <title>Genome of Basidiobolus ranarum AG-B5.</title>
        <authorList>
            <person name="Stajich J.E."/>
            <person name="Carter-House D."/>
            <person name="Gryganskyi A."/>
        </authorList>
    </citation>
    <scope>NUCLEOTIDE SEQUENCE [LARGE SCALE GENOMIC DNA]</scope>
    <source>
        <strain evidence="14 15">AG-B5</strain>
    </source>
</reference>
<comment type="catalytic activity">
    <reaction evidence="10 12">
        <text>nicotinate beta-D-ribonucleotide + ATP + H(+) = deamido-NAD(+) + diphosphate</text>
        <dbReference type="Rhea" id="RHEA:22860"/>
        <dbReference type="ChEBI" id="CHEBI:15378"/>
        <dbReference type="ChEBI" id="CHEBI:30616"/>
        <dbReference type="ChEBI" id="CHEBI:33019"/>
        <dbReference type="ChEBI" id="CHEBI:57502"/>
        <dbReference type="ChEBI" id="CHEBI:58437"/>
        <dbReference type="EC" id="2.7.7.18"/>
    </reaction>
</comment>